<dbReference type="Proteomes" id="UP000282926">
    <property type="component" value="Unassembled WGS sequence"/>
</dbReference>
<comment type="caution">
    <text evidence="2">The sequence shown here is derived from an EMBL/GenBank/DDBJ whole genome shotgun (WGS) entry which is preliminary data.</text>
</comment>
<keyword evidence="1" id="KW-0472">Membrane</keyword>
<dbReference type="RefSeq" id="WP_127779551.1">
    <property type="nucleotide sequence ID" value="NZ_SADD01000002.1"/>
</dbReference>
<feature type="transmembrane region" description="Helical" evidence="1">
    <location>
        <begin position="46"/>
        <end position="64"/>
    </location>
</feature>
<protein>
    <recommendedName>
        <fullName evidence="4">DUF4013 domain-containing protein</fullName>
    </recommendedName>
</protein>
<evidence type="ECO:0000313" key="2">
    <source>
        <dbReference type="EMBL" id="RVU46705.1"/>
    </source>
</evidence>
<reference evidence="2 3" key="1">
    <citation type="submission" date="2019-01" db="EMBL/GenBank/DDBJ databases">
        <title>Lujinxingia litoralis gen. nov., sp. nov. and Lujinxingia sediminis gen. nov., sp. nov., new members in the order Bradymonadales, isolated from coastal sediment.</title>
        <authorList>
            <person name="Li C.-M."/>
        </authorList>
    </citation>
    <scope>NUCLEOTIDE SEQUENCE [LARGE SCALE GENOMIC DNA]</scope>
    <source>
        <strain evidence="2 3">SEH01</strain>
    </source>
</reference>
<keyword evidence="1" id="KW-1133">Transmembrane helix</keyword>
<name>A0ABY0CV93_9DELT</name>
<feature type="transmembrane region" description="Helical" evidence="1">
    <location>
        <begin position="185"/>
        <end position="208"/>
    </location>
</feature>
<keyword evidence="3" id="KW-1185">Reference proteome</keyword>
<evidence type="ECO:0000313" key="3">
    <source>
        <dbReference type="Proteomes" id="UP000282926"/>
    </source>
</evidence>
<evidence type="ECO:0008006" key="4">
    <source>
        <dbReference type="Google" id="ProtNLM"/>
    </source>
</evidence>
<proteinExistence type="predicted"/>
<organism evidence="2 3">
    <name type="scientific">Lujinxingia sediminis</name>
    <dbReference type="NCBI Taxonomy" id="2480984"/>
    <lineage>
        <taxon>Bacteria</taxon>
        <taxon>Deltaproteobacteria</taxon>
        <taxon>Bradymonadales</taxon>
        <taxon>Lujinxingiaceae</taxon>
        <taxon>Lujinxingia</taxon>
    </lineage>
</organism>
<feature type="transmembrane region" description="Helical" evidence="1">
    <location>
        <begin position="21"/>
        <end position="40"/>
    </location>
</feature>
<sequence>MNLGEWKRDFFYVWRQSRGTVALHIVPMVVVSAMWCWLYVLAPLAAVVAFLPLAIASLGWWAYLHRVTYCELYPEHAAESVGLPWFGRTVLGVVVWMGLYMVGSVFVLPALAVLALLMPYLYFIIGEGEGPIEALQINMRLVGDRLLEVFAFWGVSFGVSLAISVAGAIPLVFAFFMGVESEDRVVSGALFLLGALGYLGMVLFMYSVHMAVSLTAYRVLRGKSIDAMEAVGRREEGAGLPSRG</sequence>
<dbReference type="EMBL" id="SADD01000002">
    <property type="protein sequence ID" value="RVU46705.1"/>
    <property type="molecule type" value="Genomic_DNA"/>
</dbReference>
<evidence type="ECO:0000256" key="1">
    <source>
        <dbReference type="SAM" id="Phobius"/>
    </source>
</evidence>
<keyword evidence="1" id="KW-0812">Transmembrane</keyword>
<gene>
    <name evidence="2" type="ORF">EA187_06090</name>
</gene>
<feature type="transmembrane region" description="Helical" evidence="1">
    <location>
        <begin position="146"/>
        <end position="179"/>
    </location>
</feature>
<accession>A0ABY0CV93</accession>